<accession>A0ACB8TPB0</accession>
<protein>
    <submittedName>
        <fullName evidence="1">tRNA-guanine(15) transglycosylase-like protein</fullName>
    </submittedName>
</protein>
<proteinExistence type="predicted"/>
<evidence type="ECO:0000313" key="1">
    <source>
        <dbReference type="EMBL" id="KAI0083805.1"/>
    </source>
</evidence>
<dbReference type="Proteomes" id="UP001055072">
    <property type="component" value="Unassembled WGS sequence"/>
</dbReference>
<name>A0ACB8TPB0_9APHY</name>
<comment type="caution">
    <text evidence="1">The sequence shown here is derived from an EMBL/GenBank/DDBJ whole genome shotgun (WGS) entry which is preliminary data.</text>
</comment>
<gene>
    <name evidence="1" type="ORF">BDY19DRAFT_998279</name>
</gene>
<keyword evidence="2" id="KW-1185">Reference proteome</keyword>
<reference evidence="1" key="1">
    <citation type="journal article" date="2021" name="Environ. Microbiol.">
        <title>Gene family expansions and transcriptome signatures uncover fungal adaptations to wood decay.</title>
        <authorList>
            <person name="Hage H."/>
            <person name="Miyauchi S."/>
            <person name="Viragh M."/>
            <person name="Drula E."/>
            <person name="Min B."/>
            <person name="Chaduli D."/>
            <person name="Navarro D."/>
            <person name="Favel A."/>
            <person name="Norest M."/>
            <person name="Lesage-Meessen L."/>
            <person name="Balint B."/>
            <person name="Merenyi Z."/>
            <person name="de Eugenio L."/>
            <person name="Morin E."/>
            <person name="Martinez A.T."/>
            <person name="Baldrian P."/>
            <person name="Stursova M."/>
            <person name="Martinez M.J."/>
            <person name="Novotny C."/>
            <person name="Magnuson J.K."/>
            <person name="Spatafora J.W."/>
            <person name="Maurice S."/>
            <person name="Pangilinan J."/>
            <person name="Andreopoulos W."/>
            <person name="LaButti K."/>
            <person name="Hundley H."/>
            <person name="Na H."/>
            <person name="Kuo A."/>
            <person name="Barry K."/>
            <person name="Lipzen A."/>
            <person name="Henrissat B."/>
            <person name="Riley R."/>
            <person name="Ahrendt S."/>
            <person name="Nagy L.G."/>
            <person name="Grigoriev I.V."/>
            <person name="Martin F."/>
            <person name="Rosso M.N."/>
        </authorList>
    </citation>
    <scope>NUCLEOTIDE SEQUENCE</scope>
    <source>
        <strain evidence="1">CBS 384.51</strain>
    </source>
</reference>
<dbReference type="EMBL" id="MU274953">
    <property type="protein sequence ID" value="KAI0083805.1"/>
    <property type="molecule type" value="Genomic_DNA"/>
</dbReference>
<evidence type="ECO:0000313" key="2">
    <source>
        <dbReference type="Proteomes" id="UP001055072"/>
    </source>
</evidence>
<sequence>MSTLNFTIQTAEPLSQFTPRLGRLSLHRHEGPPAQDILTPALITTTSRGIVPHLSRDNVVATSPIAWTQVHFETFLEQTPPVLALHKGSHPLHTFLGYEPEKHILALSLRDPHDGQEMPPNTKEYVTCRCVRGVRRVSPASWRSLVLACKPDVVTALADTPFTPLPHSQKRITKSLERSTAWLADLLKPSQETVPTEHPAVLVQMAGGNEVRARKAFAEGLVERLYGKDQELVSPLQTLDEGIAGYVFDLVPLQLSLAPVAAARVEETVSSSAHERLLKASLAPLPITKPRIVHSARSPHTLLRLIQDIGIDLFDAHFAQRAADIGIALDFTFPAPYSTQTEEQHLALLPRKRENRTDLGHNLFAATYAHDHSCLAACFAGAASFPSISQLSSEFPVCLCGACSPRSYPSWIQHSALDTLPTDVGTFQKPFTRSYIHHLLHTHEMSSHTLLAMHNLTVMEAFLAGVRGVLSKVDGAKLFTEEVTRFHEVYDEHMVVFEEAKVEWASVERARGKGRLQREKPGNTTPLADSTAMSARVSEKGAL</sequence>
<organism evidence="1 2">
    <name type="scientific">Irpex rosettiformis</name>
    <dbReference type="NCBI Taxonomy" id="378272"/>
    <lineage>
        <taxon>Eukaryota</taxon>
        <taxon>Fungi</taxon>
        <taxon>Dikarya</taxon>
        <taxon>Basidiomycota</taxon>
        <taxon>Agaricomycotina</taxon>
        <taxon>Agaricomycetes</taxon>
        <taxon>Polyporales</taxon>
        <taxon>Irpicaceae</taxon>
        <taxon>Irpex</taxon>
    </lineage>
</organism>